<dbReference type="Pfam" id="PF07716">
    <property type="entry name" value="bZIP_2"/>
    <property type="match status" value="1"/>
</dbReference>
<dbReference type="InterPro" id="IPR046347">
    <property type="entry name" value="bZIP_sf"/>
</dbReference>
<dbReference type="GO" id="GO:0000978">
    <property type="term" value="F:RNA polymerase II cis-regulatory region sequence-specific DNA binding"/>
    <property type="evidence" value="ECO:0007669"/>
    <property type="project" value="TreeGrafter"/>
</dbReference>
<evidence type="ECO:0000313" key="4">
    <source>
        <dbReference type="Proteomes" id="UP000290289"/>
    </source>
</evidence>
<dbReference type="STRING" id="3750.A0A498JKY4"/>
<dbReference type="PANTHER" id="PTHR23334:SF20">
    <property type="entry name" value="BASIC LEUCINE ZIPPER 24"/>
    <property type="match status" value="1"/>
</dbReference>
<dbReference type="SUPFAM" id="SSF57959">
    <property type="entry name" value="Leucine zipper domain"/>
    <property type="match status" value="1"/>
</dbReference>
<evidence type="ECO:0000259" key="2">
    <source>
        <dbReference type="SMART" id="SM00338"/>
    </source>
</evidence>
<feature type="region of interest" description="Disordered" evidence="1">
    <location>
        <begin position="68"/>
        <end position="103"/>
    </location>
</feature>
<keyword evidence="4" id="KW-1185">Reference proteome</keyword>
<dbReference type="GO" id="GO:0006351">
    <property type="term" value="P:DNA-templated transcription"/>
    <property type="evidence" value="ECO:0007669"/>
    <property type="project" value="InterPro"/>
</dbReference>
<dbReference type="GO" id="GO:0000981">
    <property type="term" value="F:DNA-binding transcription factor activity, RNA polymerase II-specific"/>
    <property type="evidence" value="ECO:0007669"/>
    <property type="project" value="TreeGrafter"/>
</dbReference>
<dbReference type="SMART" id="SM00338">
    <property type="entry name" value="BRLZ"/>
    <property type="match status" value="1"/>
</dbReference>
<feature type="domain" description="BZIP" evidence="2">
    <location>
        <begin position="82"/>
        <end position="151"/>
    </location>
</feature>
<dbReference type="PANTHER" id="PTHR23334">
    <property type="entry name" value="CCAAT/ENHANCER BINDING PROTEIN"/>
    <property type="match status" value="1"/>
</dbReference>
<sequence>MDDGEVVASDHAFLPNPNCFSNFPGSTSVDTFFDEILNTQTCTHTHTCNPPGPDAAHTHTCYHTHTQVLSSEDDDDDSKNKERSIPKPRRRKPLGNREAVRKYRDKKKAHAAYLEEEIRKLQVLNQQLVGKIQAQATLEAEFLRLKGLVLELRRMIDNELGAFPFQKQLNSNTYFKESQCNLQSSVGAMGLHCQTDLPCSCPPVGSSVQAGIGARQKTMVSSGRNCQPAVIDCRANTNEASTQAE</sequence>
<evidence type="ECO:0000313" key="3">
    <source>
        <dbReference type="EMBL" id="RXH93981.1"/>
    </source>
</evidence>
<dbReference type="InterPro" id="IPR004827">
    <property type="entry name" value="bZIP"/>
</dbReference>
<accession>A0A498JKY4</accession>
<organism evidence="3 4">
    <name type="scientific">Malus domestica</name>
    <name type="common">Apple</name>
    <name type="synonym">Pyrus malus</name>
    <dbReference type="NCBI Taxonomy" id="3750"/>
    <lineage>
        <taxon>Eukaryota</taxon>
        <taxon>Viridiplantae</taxon>
        <taxon>Streptophyta</taxon>
        <taxon>Embryophyta</taxon>
        <taxon>Tracheophyta</taxon>
        <taxon>Spermatophyta</taxon>
        <taxon>Magnoliopsida</taxon>
        <taxon>eudicotyledons</taxon>
        <taxon>Gunneridae</taxon>
        <taxon>Pentapetalae</taxon>
        <taxon>rosids</taxon>
        <taxon>fabids</taxon>
        <taxon>Rosales</taxon>
        <taxon>Rosaceae</taxon>
        <taxon>Amygdaloideae</taxon>
        <taxon>Maleae</taxon>
        <taxon>Malus</taxon>
    </lineage>
</organism>
<protein>
    <recommendedName>
        <fullName evidence="2">BZIP domain-containing protein</fullName>
    </recommendedName>
</protein>
<dbReference type="Gene3D" id="1.20.5.170">
    <property type="match status" value="1"/>
</dbReference>
<dbReference type="CDD" id="cd14686">
    <property type="entry name" value="bZIP"/>
    <property type="match status" value="1"/>
</dbReference>
<evidence type="ECO:0000256" key="1">
    <source>
        <dbReference type="SAM" id="MobiDB-lite"/>
    </source>
</evidence>
<name>A0A498JKY4_MALDO</name>
<dbReference type="AlphaFoldDB" id="A0A498JKY4"/>
<dbReference type="InterPro" id="IPR031106">
    <property type="entry name" value="C/EBP"/>
</dbReference>
<dbReference type="EMBL" id="RDQH01000333">
    <property type="protein sequence ID" value="RXH93981.1"/>
    <property type="molecule type" value="Genomic_DNA"/>
</dbReference>
<reference evidence="3 4" key="1">
    <citation type="submission" date="2018-10" db="EMBL/GenBank/DDBJ databases">
        <title>A high-quality apple genome assembly.</title>
        <authorList>
            <person name="Hu J."/>
        </authorList>
    </citation>
    <scope>NUCLEOTIDE SEQUENCE [LARGE SCALE GENOMIC DNA]</scope>
    <source>
        <strain evidence="4">cv. HFTH1</strain>
        <tissue evidence="3">Young leaf</tissue>
    </source>
</reference>
<gene>
    <name evidence="3" type="ORF">DVH24_016048</name>
</gene>
<comment type="caution">
    <text evidence="3">The sequence shown here is derived from an EMBL/GenBank/DDBJ whole genome shotgun (WGS) entry which is preliminary data.</text>
</comment>
<proteinExistence type="predicted"/>
<dbReference type="Proteomes" id="UP000290289">
    <property type="component" value="Chromosome 7"/>
</dbReference>